<dbReference type="CDD" id="cd23164">
    <property type="entry name" value="Prefoldin_1"/>
    <property type="match status" value="1"/>
</dbReference>
<dbReference type="PANTHER" id="PTHR20903">
    <property type="entry name" value="PREFOLDIN SUBUNIT 1-RELATED"/>
    <property type="match status" value="1"/>
</dbReference>
<keyword evidence="4" id="KW-1185">Reference proteome</keyword>
<evidence type="ECO:0000256" key="1">
    <source>
        <dbReference type="ARBA" id="ARBA00008045"/>
    </source>
</evidence>
<comment type="similarity">
    <text evidence="1">Belongs to the prefoldin subunit beta family.</text>
</comment>
<dbReference type="InterPro" id="IPR009053">
    <property type="entry name" value="Prefoldin"/>
</dbReference>
<dbReference type="GO" id="GO:0016272">
    <property type="term" value="C:prefoldin complex"/>
    <property type="evidence" value="ECO:0007669"/>
    <property type="project" value="InterPro"/>
</dbReference>
<sequence>MSISNEALQKLLMEIETNALKSQQEIGLVRSQMAAKQREKRLAQLTSSEITSLAPETPIYEGVGKMFVAVPVPDMKNKLESQMKQVDVDIEGLGKKLHYLETTAKNSQEHIEAMLKRSKVDPLQLGVELALIRTELLSQ</sequence>
<dbReference type="OrthoDB" id="2015447at2759"/>
<dbReference type="InterPro" id="IPR002777">
    <property type="entry name" value="PFD_beta-like"/>
</dbReference>
<evidence type="ECO:0000313" key="4">
    <source>
        <dbReference type="Proteomes" id="UP000078559"/>
    </source>
</evidence>
<dbReference type="GO" id="GO:0005737">
    <property type="term" value="C:cytoplasm"/>
    <property type="evidence" value="ECO:0007669"/>
    <property type="project" value="TreeGrafter"/>
</dbReference>
<dbReference type="SMR" id="A0A194VS15"/>
<accession>A0A194VS15</accession>
<dbReference type="EMBL" id="CM003099">
    <property type="protein sequence ID" value="KUI66728.1"/>
    <property type="molecule type" value="Genomic_DNA"/>
</dbReference>
<dbReference type="AlphaFoldDB" id="A0A194VS15"/>
<evidence type="ECO:0000313" key="3">
    <source>
        <dbReference type="EMBL" id="KUI66728.1"/>
    </source>
</evidence>
<dbReference type="GO" id="GO:0044183">
    <property type="term" value="F:protein folding chaperone"/>
    <property type="evidence" value="ECO:0007669"/>
    <property type="project" value="TreeGrafter"/>
</dbReference>
<dbReference type="Pfam" id="PF01920">
    <property type="entry name" value="Prefoldin_2"/>
    <property type="match status" value="1"/>
</dbReference>
<keyword evidence="2" id="KW-0143">Chaperone</keyword>
<gene>
    <name evidence="3" type="ORF">VM1G_01479</name>
</gene>
<name>A0A194VS15_CYTMA</name>
<dbReference type="SUPFAM" id="SSF46579">
    <property type="entry name" value="Prefoldin"/>
    <property type="match status" value="1"/>
</dbReference>
<dbReference type="Proteomes" id="UP000078559">
    <property type="component" value="Chromosome 2"/>
</dbReference>
<evidence type="ECO:0008006" key="5">
    <source>
        <dbReference type="Google" id="ProtNLM"/>
    </source>
</evidence>
<proteinExistence type="inferred from homology"/>
<organism evidence="3 4">
    <name type="scientific">Cytospora mali</name>
    <name type="common">Apple Valsa canker fungus</name>
    <name type="synonym">Valsa mali</name>
    <dbReference type="NCBI Taxonomy" id="578113"/>
    <lineage>
        <taxon>Eukaryota</taxon>
        <taxon>Fungi</taxon>
        <taxon>Dikarya</taxon>
        <taxon>Ascomycota</taxon>
        <taxon>Pezizomycotina</taxon>
        <taxon>Sordariomycetes</taxon>
        <taxon>Sordariomycetidae</taxon>
        <taxon>Diaporthales</taxon>
        <taxon>Cytosporaceae</taxon>
        <taxon>Cytospora</taxon>
    </lineage>
</organism>
<dbReference type="GO" id="GO:0051082">
    <property type="term" value="F:unfolded protein binding"/>
    <property type="evidence" value="ECO:0007669"/>
    <property type="project" value="InterPro"/>
</dbReference>
<reference evidence="3" key="1">
    <citation type="submission" date="2014-12" db="EMBL/GenBank/DDBJ databases">
        <title>Genome Sequence of Valsa Canker Pathogens Uncovers a Specific Adaption of Colonization on Woody Bark.</title>
        <authorList>
            <person name="Yin Z."/>
            <person name="Liu H."/>
            <person name="Gao X."/>
            <person name="Li Z."/>
            <person name="Song N."/>
            <person name="Ke X."/>
            <person name="Dai Q."/>
            <person name="Wu Y."/>
            <person name="Sun Y."/>
            <person name="Xu J.-R."/>
            <person name="Kang Z.K."/>
            <person name="Wang L."/>
            <person name="Huang L."/>
        </authorList>
    </citation>
    <scope>NUCLEOTIDE SEQUENCE [LARGE SCALE GENOMIC DNA]</scope>
    <source>
        <strain evidence="3">03-8</strain>
    </source>
</reference>
<protein>
    <recommendedName>
        <fullName evidence="5">Prefoldin subunit 1</fullName>
    </recommendedName>
</protein>
<dbReference type="PANTHER" id="PTHR20903:SF0">
    <property type="entry name" value="PREFOLDIN SUBUNIT 1"/>
    <property type="match status" value="1"/>
</dbReference>
<dbReference type="Gene3D" id="1.10.287.370">
    <property type="match status" value="1"/>
</dbReference>
<evidence type="ECO:0000256" key="2">
    <source>
        <dbReference type="ARBA" id="ARBA00023186"/>
    </source>
</evidence>